<keyword evidence="2" id="KW-0255">Endonuclease</keyword>
<feature type="domain" description="Putative restriction endonuclease" evidence="1">
    <location>
        <begin position="10"/>
        <end position="72"/>
    </location>
</feature>
<evidence type="ECO:0000259" key="1">
    <source>
        <dbReference type="Pfam" id="PF05685"/>
    </source>
</evidence>
<dbReference type="Gene3D" id="3.90.1570.10">
    <property type="entry name" value="tt1808, chain A"/>
    <property type="match status" value="1"/>
</dbReference>
<keyword evidence="2" id="KW-0540">Nuclease</keyword>
<dbReference type="RefSeq" id="WP_284058273.1">
    <property type="nucleotide sequence ID" value="NZ_JAMSLR010000016.1"/>
</dbReference>
<dbReference type="AlphaFoldDB" id="A0AA41WI51"/>
<keyword evidence="3" id="KW-1185">Reference proteome</keyword>
<evidence type="ECO:0000313" key="3">
    <source>
        <dbReference type="Proteomes" id="UP001165306"/>
    </source>
</evidence>
<dbReference type="CDD" id="cd06260">
    <property type="entry name" value="DUF820-like"/>
    <property type="match status" value="1"/>
</dbReference>
<protein>
    <submittedName>
        <fullName evidence="2">Uma2 family endonuclease</fullName>
    </submittedName>
</protein>
<dbReference type="InterPro" id="IPR008538">
    <property type="entry name" value="Uma2"/>
</dbReference>
<comment type="caution">
    <text evidence="2">The sequence shown here is derived from an EMBL/GenBank/DDBJ whole genome shotgun (WGS) entry which is preliminary data.</text>
</comment>
<dbReference type="EMBL" id="JAMSLR010000016">
    <property type="protein sequence ID" value="MCM8750485.1"/>
    <property type="molecule type" value="Genomic_DNA"/>
</dbReference>
<sequence>MVFTSGRTASNHTREVRNKVHDYLAAGTRLVWGLSPKSRSVTVYTPDGQARELGPEEELDGGGVLPGLRAPVASLFAVEP</sequence>
<dbReference type="SUPFAM" id="SSF52980">
    <property type="entry name" value="Restriction endonuclease-like"/>
    <property type="match status" value="1"/>
</dbReference>
<organism evidence="2 3">
    <name type="scientific">Thermalbibacter longus</name>
    <dbReference type="NCBI Taxonomy" id="2951981"/>
    <lineage>
        <taxon>Bacteria</taxon>
        <taxon>Pseudomonadati</taxon>
        <taxon>Thermomicrobiota</taxon>
        <taxon>Thermomicrobia</taxon>
        <taxon>Thermomicrobiales</taxon>
        <taxon>Thermomicrobiaceae</taxon>
        <taxon>Thermalbibacter</taxon>
    </lineage>
</organism>
<dbReference type="Pfam" id="PF05685">
    <property type="entry name" value="Uma2"/>
    <property type="match status" value="1"/>
</dbReference>
<gene>
    <name evidence="2" type="ORF">NET02_15155</name>
</gene>
<evidence type="ECO:0000313" key="2">
    <source>
        <dbReference type="EMBL" id="MCM8750485.1"/>
    </source>
</evidence>
<keyword evidence="2" id="KW-0378">Hydrolase</keyword>
<dbReference type="GO" id="GO:0004519">
    <property type="term" value="F:endonuclease activity"/>
    <property type="evidence" value="ECO:0007669"/>
    <property type="project" value="UniProtKB-KW"/>
</dbReference>
<dbReference type="InterPro" id="IPR012296">
    <property type="entry name" value="Nuclease_put_TT1808"/>
</dbReference>
<accession>A0AA41WI51</accession>
<proteinExistence type="predicted"/>
<dbReference type="Proteomes" id="UP001165306">
    <property type="component" value="Unassembled WGS sequence"/>
</dbReference>
<dbReference type="InterPro" id="IPR011335">
    <property type="entry name" value="Restrct_endonuc-II-like"/>
</dbReference>
<name>A0AA41WI51_9BACT</name>
<reference evidence="2" key="1">
    <citation type="submission" date="2022-06" db="EMBL/GenBank/DDBJ databases">
        <title>CFH 74404 Thermomicrobiaceae sp.</title>
        <authorList>
            <person name="Ming H."/>
            <person name="Li W.-J."/>
            <person name="Zhao Z."/>
        </authorList>
    </citation>
    <scope>NUCLEOTIDE SEQUENCE</scope>
    <source>
        <strain evidence="2">CFH 74404</strain>
    </source>
</reference>